<evidence type="ECO:0000313" key="2">
    <source>
        <dbReference type="Proteomes" id="UP000807769"/>
    </source>
</evidence>
<dbReference type="EMBL" id="JABBWG010000019">
    <property type="protein sequence ID" value="KAG1815217.1"/>
    <property type="molecule type" value="Genomic_DNA"/>
</dbReference>
<name>A0A9P7JD13_9AGAM</name>
<keyword evidence="2" id="KW-1185">Reference proteome</keyword>
<gene>
    <name evidence="1" type="ORF">BJ212DRAFT_1360336</name>
</gene>
<evidence type="ECO:0000313" key="1">
    <source>
        <dbReference type="EMBL" id="KAG1815217.1"/>
    </source>
</evidence>
<organism evidence="1 2">
    <name type="scientific">Suillus subaureus</name>
    <dbReference type="NCBI Taxonomy" id="48587"/>
    <lineage>
        <taxon>Eukaryota</taxon>
        <taxon>Fungi</taxon>
        <taxon>Dikarya</taxon>
        <taxon>Basidiomycota</taxon>
        <taxon>Agaricomycotina</taxon>
        <taxon>Agaricomycetes</taxon>
        <taxon>Agaricomycetidae</taxon>
        <taxon>Boletales</taxon>
        <taxon>Suillineae</taxon>
        <taxon>Suillaceae</taxon>
        <taxon>Suillus</taxon>
    </lineage>
</organism>
<dbReference type="OrthoDB" id="8954335at2759"/>
<dbReference type="Proteomes" id="UP000807769">
    <property type="component" value="Unassembled WGS sequence"/>
</dbReference>
<dbReference type="GeneID" id="64629895"/>
<accession>A0A9P7JD13</accession>
<dbReference type="AlphaFoldDB" id="A0A9P7JD13"/>
<proteinExistence type="predicted"/>
<protein>
    <submittedName>
        <fullName evidence="1">Uncharacterized protein</fullName>
    </submittedName>
</protein>
<reference evidence="1" key="1">
    <citation type="journal article" date="2020" name="New Phytol.">
        <title>Comparative genomics reveals dynamic genome evolution in host specialist ectomycorrhizal fungi.</title>
        <authorList>
            <person name="Lofgren L.A."/>
            <person name="Nguyen N.H."/>
            <person name="Vilgalys R."/>
            <person name="Ruytinx J."/>
            <person name="Liao H.L."/>
            <person name="Branco S."/>
            <person name="Kuo A."/>
            <person name="LaButti K."/>
            <person name="Lipzen A."/>
            <person name="Andreopoulos W."/>
            <person name="Pangilinan J."/>
            <person name="Riley R."/>
            <person name="Hundley H."/>
            <person name="Na H."/>
            <person name="Barry K."/>
            <person name="Grigoriev I.V."/>
            <person name="Stajich J.E."/>
            <person name="Kennedy P.G."/>
        </authorList>
    </citation>
    <scope>NUCLEOTIDE SEQUENCE</scope>
    <source>
        <strain evidence="1">MN1</strain>
    </source>
</reference>
<comment type="caution">
    <text evidence="1">The sequence shown here is derived from an EMBL/GenBank/DDBJ whole genome shotgun (WGS) entry which is preliminary data.</text>
</comment>
<dbReference type="RefSeq" id="XP_041192354.1">
    <property type="nucleotide sequence ID" value="XM_041335878.1"/>
</dbReference>
<sequence>MRAGRLNSTLRSNYRLFHEFLCDKKVPIVVVITHLEGEVREMDDWWKRNEDSFRRCGIHVAGHACITAIKDNYEKQYEESRTTIRKLVKDFAADGQNLACAPWNDPNGGDNLDWFVSFTCKLKGLLKGNWKLHAKKDVVPRLERCGMSRDIAKQLARRIKNVVVEGTT</sequence>